<dbReference type="AlphaFoldDB" id="A0A644WP13"/>
<evidence type="ECO:0000313" key="1">
    <source>
        <dbReference type="EMBL" id="MPM05540.1"/>
    </source>
</evidence>
<proteinExistence type="predicted"/>
<reference evidence="1" key="1">
    <citation type="submission" date="2019-08" db="EMBL/GenBank/DDBJ databases">
        <authorList>
            <person name="Kucharzyk K."/>
            <person name="Murdoch R.W."/>
            <person name="Higgins S."/>
            <person name="Loffler F."/>
        </authorList>
    </citation>
    <scope>NUCLEOTIDE SEQUENCE</scope>
</reference>
<dbReference type="EMBL" id="VSSQ01001142">
    <property type="protein sequence ID" value="MPM05540.1"/>
    <property type="molecule type" value="Genomic_DNA"/>
</dbReference>
<gene>
    <name evidence="1" type="ORF">SDC9_51830</name>
</gene>
<name>A0A644WP13_9ZZZZ</name>
<accession>A0A644WP13</accession>
<sequence>MILGMFLCSAYFHAFSVPTSIPELASTTKTALLATLRAPYTSPTKSKYPGVSRKLILVLSYSIGMIEVPIETCLSFSSLSKSETVLPSSTLPMRFVTLVKYKSDSVSVVLPQLLWPIKATFLILSVLYVFIYFIPPNRFCLFIIFYINLHDKSI</sequence>
<protein>
    <submittedName>
        <fullName evidence="1">Uncharacterized protein</fullName>
    </submittedName>
</protein>
<organism evidence="1">
    <name type="scientific">bioreactor metagenome</name>
    <dbReference type="NCBI Taxonomy" id="1076179"/>
    <lineage>
        <taxon>unclassified sequences</taxon>
        <taxon>metagenomes</taxon>
        <taxon>ecological metagenomes</taxon>
    </lineage>
</organism>
<comment type="caution">
    <text evidence="1">The sequence shown here is derived from an EMBL/GenBank/DDBJ whole genome shotgun (WGS) entry which is preliminary data.</text>
</comment>